<accession>A0A1F8BH92</accession>
<dbReference type="STRING" id="1802519.A2961_02985"/>
<dbReference type="PANTHER" id="PTHR23200:SF39">
    <property type="entry name" value="PROTEIN CBG14679"/>
    <property type="match status" value="1"/>
</dbReference>
<name>A0A1F8BH92_9BACT</name>
<proteinExistence type="predicted"/>
<gene>
    <name evidence="2" type="ORF">A2961_02985</name>
</gene>
<dbReference type="EMBL" id="MGHF01000017">
    <property type="protein sequence ID" value="OGM63402.1"/>
    <property type="molecule type" value="Genomic_DNA"/>
</dbReference>
<dbReference type="CDD" id="cd07711">
    <property type="entry name" value="MBLAC1-like_MBL-fold"/>
    <property type="match status" value="1"/>
</dbReference>
<organism evidence="2 3">
    <name type="scientific">Candidatus Woesebacteria bacterium RIFCSPLOWO2_01_FULL_39_21</name>
    <dbReference type="NCBI Taxonomy" id="1802519"/>
    <lineage>
        <taxon>Bacteria</taxon>
        <taxon>Candidatus Woeseibacteriota</taxon>
    </lineage>
</organism>
<protein>
    <recommendedName>
        <fullName evidence="1">Metallo-beta-lactamase domain-containing protein</fullName>
    </recommendedName>
</protein>
<dbReference type="InterPro" id="IPR036866">
    <property type="entry name" value="RibonucZ/Hydroxyglut_hydro"/>
</dbReference>
<dbReference type="Pfam" id="PF00753">
    <property type="entry name" value="Lactamase_B"/>
    <property type="match status" value="1"/>
</dbReference>
<dbReference type="SMART" id="SM00849">
    <property type="entry name" value="Lactamase_B"/>
    <property type="match status" value="1"/>
</dbReference>
<evidence type="ECO:0000313" key="3">
    <source>
        <dbReference type="Proteomes" id="UP000177082"/>
    </source>
</evidence>
<dbReference type="AlphaFoldDB" id="A0A1F8BH92"/>
<dbReference type="PANTHER" id="PTHR23200">
    <property type="entry name" value="METALLO-BETA-LACTAMASE DOMAIN-CONTAINING PROTEIN 1"/>
    <property type="match status" value="1"/>
</dbReference>
<sequence>MNKVKVLVEGYAKINSDGTWDATSSTTFIDTGKLKIVVDPGCSRELLLKALKNENLKTSDIDCVFVTHYHPDHCALMGIFENATIYDSVQWQNGPLGGDIGGLLPETDIEVVKTPGHSPEHASLVVNTNEGKYVVAADVFWWKAGEEQKVDIEKPDDFASDISALKENRRKVLEIADFIIPGHGKMFKVENEGLGE</sequence>
<comment type="caution">
    <text evidence="2">The sequence shown here is derived from an EMBL/GenBank/DDBJ whole genome shotgun (WGS) entry which is preliminary data.</text>
</comment>
<dbReference type="Gene3D" id="3.60.15.10">
    <property type="entry name" value="Ribonuclease Z/Hydroxyacylglutathione hydrolase-like"/>
    <property type="match status" value="1"/>
</dbReference>
<dbReference type="SUPFAM" id="SSF56281">
    <property type="entry name" value="Metallo-hydrolase/oxidoreductase"/>
    <property type="match status" value="1"/>
</dbReference>
<dbReference type="Proteomes" id="UP000177082">
    <property type="component" value="Unassembled WGS sequence"/>
</dbReference>
<evidence type="ECO:0000259" key="1">
    <source>
        <dbReference type="SMART" id="SM00849"/>
    </source>
</evidence>
<dbReference type="InterPro" id="IPR001279">
    <property type="entry name" value="Metallo-B-lactamas"/>
</dbReference>
<feature type="domain" description="Metallo-beta-lactamase" evidence="1">
    <location>
        <begin position="23"/>
        <end position="183"/>
    </location>
</feature>
<reference evidence="2 3" key="1">
    <citation type="journal article" date="2016" name="Nat. Commun.">
        <title>Thousands of microbial genomes shed light on interconnected biogeochemical processes in an aquifer system.</title>
        <authorList>
            <person name="Anantharaman K."/>
            <person name="Brown C.T."/>
            <person name="Hug L.A."/>
            <person name="Sharon I."/>
            <person name="Castelle C.J."/>
            <person name="Probst A.J."/>
            <person name="Thomas B.C."/>
            <person name="Singh A."/>
            <person name="Wilkins M.J."/>
            <person name="Karaoz U."/>
            <person name="Brodie E.L."/>
            <person name="Williams K.H."/>
            <person name="Hubbard S.S."/>
            <person name="Banfield J.F."/>
        </authorList>
    </citation>
    <scope>NUCLEOTIDE SEQUENCE [LARGE SCALE GENOMIC DNA]</scope>
</reference>
<dbReference type="InterPro" id="IPR039344">
    <property type="entry name" value="MBLAC1"/>
</dbReference>
<evidence type="ECO:0000313" key="2">
    <source>
        <dbReference type="EMBL" id="OGM63402.1"/>
    </source>
</evidence>